<dbReference type="Proteomes" id="UP000792457">
    <property type="component" value="Unassembled WGS sequence"/>
</dbReference>
<dbReference type="GO" id="GO:0005886">
    <property type="term" value="C:plasma membrane"/>
    <property type="evidence" value="ECO:0007669"/>
    <property type="project" value="TreeGrafter"/>
</dbReference>
<comment type="caution">
    <text evidence="9">The sequence shown here is derived from an EMBL/GenBank/DDBJ whole genome shotgun (WGS) entry which is preliminary data.</text>
</comment>
<keyword evidence="7 8" id="KW-1015">Disulfide bond</keyword>
<dbReference type="Gene3D" id="4.10.400.10">
    <property type="entry name" value="Low-density Lipoprotein Receptor"/>
    <property type="match status" value="2"/>
</dbReference>
<dbReference type="SMART" id="SM00192">
    <property type="entry name" value="LDLa"/>
    <property type="match status" value="2"/>
</dbReference>
<evidence type="ECO:0000256" key="8">
    <source>
        <dbReference type="PROSITE-ProRule" id="PRU00124"/>
    </source>
</evidence>
<dbReference type="GO" id="GO:0016192">
    <property type="term" value="P:vesicle-mediated transport"/>
    <property type="evidence" value="ECO:0007669"/>
    <property type="project" value="UniProtKB-ARBA"/>
</dbReference>
<evidence type="ECO:0000256" key="5">
    <source>
        <dbReference type="ARBA" id="ARBA00022989"/>
    </source>
</evidence>
<proteinExistence type="predicted"/>
<evidence type="ECO:0000256" key="4">
    <source>
        <dbReference type="ARBA" id="ARBA00022737"/>
    </source>
</evidence>
<dbReference type="PRINTS" id="PR00261">
    <property type="entry name" value="LDLRECEPTOR"/>
</dbReference>
<evidence type="ECO:0000256" key="1">
    <source>
        <dbReference type="ARBA" id="ARBA00004167"/>
    </source>
</evidence>
<accession>A0A8K0NVN3</accession>
<evidence type="ECO:0000313" key="10">
    <source>
        <dbReference type="Proteomes" id="UP000792457"/>
    </source>
</evidence>
<comment type="subcellular location">
    <subcellularLocation>
        <location evidence="2">Endomembrane system</location>
    </subcellularLocation>
    <subcellularLocation>
        <location evidence="1">Membrane</location>
        <topology evidence="1">Single-pass membrane protein</topology>
    </subcellularLocation>
</comment>
<dbReference type="InterPro" id="IPR023415">
    <property type="entry name" value="LDLR_class-A_CS"/>
</dbReference>
<feature type="disulfide bond" evidence="8">
    <location>
        <begin position="35"/>
        <end position="50"/>
    </location>
</feature>
<feature type="disulfide bond" evidence="8">
    <location>
        <begin position="70"/>
        <end position="88"/>
    </location>
</feature>
<keyword evidence="3" id="KW-0812">Transmembrane</keyword>
<sequence>MATYVNYSDTAEGDLGAFEFFTCADNRSLPVKLKCDFKWDCIDGEDETDCRDPPPCPTGSRDKKVAWFRCNNGQCILEKQRCDLKYQCWDKSDEMGCGEFIITVLFNEISKTRQKPILYPSVSIVLKVI</sequence>
<evidence type="ECO:0000256" key="7">
    <source>
        <dbReference type="ARBA" id="ARBA00023157"/>
    </source>
</evidence>
<dbReference type="InterPro" id="IPR050685">
    <property type="entry name" value="LDLR"/>
</dbReference>
<name>A0A8K0NVN3_LADFU</name>
<feature type="disulfide bond" evidence="8">
    <location>
        <begin position="23"/>
        <end position="41"/>
    </location>
</feature>
<organism evidence="9 10">
    <name type="scientific">Ladona fulva</name>
    <name type="common">Scarce chaser dragonfly</name>
    <name type="synonym">Libellula fulva</name>
    <dbReference type="NCBI Taxonomy" id="123851"/>
    <lineage>
        <taxon>Eukaryota</taxon>
        <taxon>Metazoa</taxon>
        <taxon>Ecdysozoa</taxon>
        <taxon>Arthropoda</taxon>
        <taxon>Hexapoda</taxon>
        <taxon>Insecta</taxon>
        <taxon>Pterygota</taxon>
        <taxon>Palaeoptera</taxon>
        <taxon>Odonata</taxon>
        <taxon>Epiprocta</taxon>
        <taxon>Anisoptera</taxon>
        <taxon>Libelluloidea</taxon>
        <taxon>Libellulidae</taxon>
        <taxon>Ladona</taxon>
    </lineage>
</organism>
<keyword evidence="5" id="KW-1133">Transmembrane helix</keyword>
<reference evidence="9" key="1">
    <citation type="submission" date="2013-04" db="EMBL/GenBank/DDBJ databases">
        <authorList>
            <person name="Qu J."/>
            <person name="Murali S.C."/>
            <person name="Bandaranaike D."/>
            <person name="Bellair M."/>
            <person name="Blankenburg K."/>
            <person name="Chao H."/>
            <person name="Dinh H."/>
            <person name="Doddapaneni H."/>
            <person name="Downs B."/>
            <person name="Dugan-Rocha S."/>
            <person name="Elkadiri S."/>
            <person name="Gnanaolivu R.D."/>
            <person name="Hernandez B."/>
            <person name="Javaid M."/>
            <person name="Jayaseelan J.C."/>
            <person name="Lee S."/>
            <person name="Li M."/>
            <person name="Ming W."/>
            <person name="Munidasa M."/>
            <person name="Muniz J."/>
            <person name="Nguyen L."/>
            <person name="Ongeri F."/>
            <person name="Osuji N."/>
            <person name="Pu L.-L."/>
            <person name="Puazo M."/>
            <person name="Qu C."/>
            <person name="Quiroz J."/>
            <person name="Raj R."/>
            <person name="Weissenberger G."/>
            <person name="Xin Y."/>
            <person name="Zou X."/>
            <person name="Han Y."/>
            <person name="Richards S."/>
            <person name="Worley K."/>
            <person name="Muzny D."/>
            <person name="Gibbs R."/>
        </authorList>
    </citation>
    <scope>NUCLEOTIDE SEQUENCE</scope>
    <source>
        <strain evidence="9">Sampled in the wild</strain>
    </source>
</reference>
<comment type="caution">
    <text evidence="8">Lacks conserved residue(s) required for the propagation of feature annotation.</text>
</comment>
<dbReference type="PROSITE" id="PS01209">
    <property type="entry name" value="LDLRA_1"/>
    <property type="match status" value="1"/>
</dbReference>
<evidence type="ECO:0000256" key="6">
    <source>
        <dbReference type="ARBA" id="ARBA00023136"/>
    </source>
</evidence>
<protein>
    <submittedName>
        <fullName evidence="9">Uncharacterized protein</fullName>
    </submittedName>
</protein>
<keyword evidence="10" id="KW-1185">Reference proteome</keyword>
<dbReference type="InterPro" id="IPR002172">
    <property type="entry name" value="LDrepeatLR_classA_rpt"/>
</dbReference>
<dbReference type="InterPro" id="IPR036055">
    <property type="entry name" value="LDL_receptor-like_sf"/>
</dbReference>
<reference evidence="9" key="2">
    <citation type="submission" date="2017-10" db="EMBL/GenBank/DDBJ databases">
        <title>Ladona fulva Genome sequencing and assembly.</title>
        <authorList>
            <person name="Murali S."/>
            <person name="Richards S."/>
            <person name="Bandaranaike D."/>
            <person name="Bellair M."/>
            <person name="Blankenburg K."/>
            <person name="Chao H."/>
            <person name="Dinh H."/>
            <person name="Doddapaneni H."/>
            <person name="Dugan-Rocha S."/>
            <person name="Elkadiri S."/>
            <person name="Gnanaolivu R."/>
            <person name="Hernandez B."/>
            <person name="Skinner E."/>
            <person name="Javaid M."/>
            <person name="Lee S."/>
            <person name="Li M."/>
            <person name="Ming W."/>
            <person name="Munidasa M."/>
            <person name="Muniz J."/>
            <person name="Nguyen L."/>
            <person name="Hughes D."/>
            <person name="Osuji N."/>
            <person name="Pu L.-L."/>
            <person name="Puazo M."/>
            <person name="Qu C."/>
            <person name="Quiroz J."/>
            <person name="Raj R."/>
            <person name="Weissenberger G."/>
            <person name="Xin Y."/>
            <person name="Zou X."/>
            <person name="Han Y."/>
            <person name="Worley K."/>
            <person name="Muzny D."/>
            <person name="Gibbs R."/>
        </authorList>
    </citation>
    <scope>NUCLEOTIDE SEQUENCE</scope>
    <source>
        <strain evidence="9">Sampled in the wild</strain>
    </source>
</reference>
<dbReference type="AlphaFoldDB" id="A0A8K0NVN3"/>
<evidence type="ECO:0000313" key="9">
    <source>
        <dbReference type="EMBL" id="KAG8223473.1"/>
    </source>
</evidence>
<dbReference type="SUPFAM" id="SSF57424">
    <property type="entry name" value="LDL receptor-like module"/>
    <property type="match status" value="2"/>
</dbReference>
<dbReference type="Pfam" id="PF00057">
    <property type="entry name" value="Ldl_recept_a"/>
    <property type="match status" value="2"/>
</dbReference>
<feature type="disulfide bond" evidence="8">
    <location>
        <begin position="82"/>
        <end position="97"/>
    </location>
</feature>
<evidence type="ECO:0000256" key="2">
    <source>
        <dbReference type="ARBA" id="ARBA00004308"/>
    </source>
</evidence>
<dbReference type="GO" id="GO:0012505">
    <property type="term" value="C:endomembrane system"/>
    <property type="evidence" value="ECO:0007669"/>
    <property type="project" value="UniProtKB-SubCell"/>
</dbReference>
<gene>
    <name evidence="9" type="ORF">J437_LFUL001967</name>
</gene>
<dbReference type="CDD" id="cd00112">
    <property type="entry name" value="LDLa"/>
    <property type="match status" value="2"/>
</dbReference>
<evidence type="ECO:0000256" key="3">
    <source>
        <dbReference type="ARBA" id="ARBA00022692"/>
    </source>
</evidence>
<dbReference type="OrthoDB" id="9990982at2759"/>
<keyword evidence="4" id="KW-0677">Repeat</keyword>
<dbReference type="PROSITE" id="PS50068">
    <property type="entry name" value="LDLRA_2"/>
    <property type="match status" value="2"/>
</dbReference>
<dbReference type="EMBL" id="KZ308161">
    <property type="protein sequence ID" value="KAG8223473.1"/>
    <property type="molecule type" value="Genomic_DNA"/>
</dbReference>
<keyword evidence="6" id="KW-0472">Membrane</keyword>
<dbReference type="PANTHER" id="PTHR24270">
    <property type="entry name" value="LOW-DENSITY LIPOPROTEIN RECEPTOR-RELATED"/>
    <property type="match status" value="1"/>
</dbReference>